<dbReference type="SUPFAM" id="SSF54637">
    <property type="entry name" value="Thioesterase/thiol ester dehydrase-isomerase"/>
    <property type="match status" value="1"/>
</dbReference>
<reference evidence="2 3" key="1">
    <citation type="submission" date="2021-02" db="EMBL/GenBank/DDBJ databases">
        <title>Sulfurospirillum tamanensis sp. nov.</title>
        <authorList>
            <person name="Frolova A."/>
            <person name="Merkel A."/>
            <person name="Slobodkin A."/>
        </authorList>
    </citation>
    <scope>NUCLEOTIDE SEQUENCE [LARGE SCALE GENOMIC DNA]</scope>
    <source>
        <strain evidence="2 3">T05b</strain>
    </source>
</reference>
<evidence type="ECO:0000313" key="2">
    <source>
        <dbReference type="EMBL" id="MBN2963738.1"/>
    </source>
</evidence>
<gene>
    <name evidence="2" type="ORF">JWV37_03005</name>
</gene>
<comment type="caution">
    <text evidence="2">The sequence shown here is derived from an EMBL/GenBank/DDBJ whole genome shotgun (WGS) entry which is preliminary data.</text>
</comment>
<protein>
    <submittedName>
        <fullName evidence="2">PaaI family thioesterase</fullName>
    </submittedName>
</protein>
<organism evidence="2 3">
    <name type="scientific">Sulfurospirillum tamanense</name>
    <dbReference type="NCBI Taxonomy" id="2813362"/>
    <lineage>
        <taxon>Bacteria</taxon>
        <taxon>Pseudomonadati</taxon>
        <taxon>Campylobacterota</taxon>
        <taxon>Epsilonproteobacteria</taxon>
        <taxon>Campylobacterales</taxon>
        <taxon>Sulfurospirillaceae</taxon>
        <taxon>Sulfurospirillum</taxon>
    </lineage>
</organism>
<name>A0ABS2WQ30_9BACT</name>
<proteinExistence type="predicted"/>
<keyword evidence="3" id="KW-1185">Reference proteome</keyword>
<feature type="domain" description="Thioesterase" evidence="1">
    <location>
        <begin position="78"/>
        <end position="127"/>
    </location>
</feature>
<reference evidence="3" key="2">
    <citation type="submission" date="2021-02" db="EMBL/GenBank/DDBJ databases">
        <title>Sulfurospirillum tamanensis sp. nov.</title>
        <authorList>
            <person name="Merkel A.Y."/>
        </authorList>
    </citation>
    <scope>NUCLEOTIDE SEQUENCE [LARGE SCALE GENOMIC DNA]</scope>
    <source>
        <strain evidence="3">T05b</strain>
    </source>
</reference>
<dbReference type="Gene3D" id="3.10.129.10">
    <property type="entry name" value="Hotdog Thioesterase"/>
    <property type="match status" value="1"/>
</dbReference>
<dbReference type="Proteomes" id="UP000703590">
    <property type="component" value="Unassembled WGS sequence"/>
</dbReference>
<reference evidence="2 3" key="3">
    <citation type="submission" date="2021-02" db="EMBL/GenBank/DDBJ databases">
        <authorList>
            <person name="Merkel A.Y."/>
        </authorList>
    </citation>
    <scope>NUCLEOTIDE SEQUENCE [LARGE SCALE GENOMIC DNA]</scope>
    <source>
        <strain evidence="2 3">T05b</strain>
    </source>
</reference>
<dbReference type="InterPro" id="IPR006683">
    <property type="entry name" value="Thioestr_dom"/>
</dbReference>
<dbReference type="InterPro" id="IPR029069">
    <property type="entry name" value="HotDog_dom_sf"/>
</dbReference>
<dbReference type="EMBL" id="JAFHKK010000004">
    <property type="protein sequence ID" value="MBN2963738.1"/>
    <property type="molecule type" value="Genomic_DNA"/>
</dbReference>
<sequence>MAEANDNIVQTPEVEEDFSESFAEDDTVALHVNNAFSDELNTHQRIKNILCGTIMSLDKGYARVNLLTTNEMIVDELGLIHSGFVFSAADYAAVAAVNEENIVVIGAKTSFLAPAKVGDLLEFEAKAKFEDSRKREITVTGKINDIKIFEGIFHAVVLEKHIFKTKIKNARRDY</sequence>
<evidence type="ECO:0000313" key="3">
    <source>
        <dbReference type="Proteomes" id="UP000703590"/>
    </source>
</evidence>
<accession>A0ABS2WQ30</accession>
<evidence type="ECO:0000259" key="1">
    <source>
        <dbReference type="Pfam" id="PF03061"/>
    </source>
</evidence>
<dbReference type="RefSeq" id="WP_205458179.1">
    <property type="nucleotide sequence ID" value="NZ_JAFHKK010000004.1"/>
</dbReference>
<dbReference type="Pfam" id="PF03061">
    <property type="entry name" value="4HBT"/>
    <property type="match status" value="1"/>
</dbReference>